<evidence type="ECO:0000256" key="8">
    <source>
        <dbReference type="SAM" id="SignalP"/>
    </source>
</evidence>
<dbReference type="GO" id="GO:0015483">
    <property type="term" value="F:long-chain fatty acid transporting porin activity"/>
    <property type="evidence" value="ECO:0007669"/>
    <property type="project" value="TreeGrafter"/>
</dbReference>
<dbReference type="InterPro" id="IPR005017">
    <property type="entry name" value="OMPP1/FadL/TodX"/>
</dbReference>
<sequence length="432" mass="46435">MSQNMLKWGAATAVIGAVLVASNFAHAAGYQLKEQGAALQGTSFAGATAKGGDMSTLFFNPAGMAQLEGNQFEVNASVISTHAEFSLESVSGGNGQLSTSGNGGDAGDVAVVPSTYAMWDINDEWNVGIAINTPFGLKTEYEDGWVGRYHALKSELMTVTINPVFSYKVNDKLSIGGGPLVQYIEGELSKNINFSVAGGSDGKSILSADDIGYGFSAGFQYDYSNDTRIGFSYRSSVDHRLKGNIDIQGTVPGAFSSSQQFKDARAHADVKTPDIASLGVYHKVNDQWAVMGDVAYTNWSVFNELRVIDDSGTQRELVDENWEDTLFLSIGTEYQVNDALNLQFGVAYDQSAVSQKDLTFRIPDADRLWVSAGIGYQFSEDTSLNLGYTHIFADDVTVTEDETNASTVPNGQVTGTYDSSVDILAVNFAMKF</sequence>
<evidence type="ECO:0000313" key="10">
    <source>
        <dbReference type="Proteomes" id="UP000256845"/>
    </source>
</evidence>
<protein>
    <submittedName>
        <fullName evidence="9">Long-chain fatty acid transport protein</fullName>
    </submittedName>
</protein>
<keyword evidence="10" id="KW-1185">Reference proteome</keyword>
<dbReference type="RefSeq" id="WP_115938975.1">
    <property type="nucleotide sequence ID" value="NZ_QRDW01000014.1"/>
</dbReference>
<keyword evidence="3" id="KW-1134">Transmembrane beta strand</keyword>
<dbReference type="AlphaFoldDB" id="A0A3D9H591"/>
<gene>
    <name evidence="9" type="ORF">DFP90_11426</name>
</gene>
<dbReference type="PANTHER" id="PTHR35093">
    <property type="entry name" value="OUTER MEMBRANE PROTEIN NMB0088-RELATED"/>
    <property type="match status" value="1"/>
</dbReference>
<accession>A0A3D9H591</accession>
<evidence type="ECO:0000256" key="3">
    <source>
        <dbReference type="ARBA" id="ARBA00022452"/>
    </source>
</evidence>
<evidence type="ECO:0000256" key="7">
    <source>
        <dbReference type="ARBA" id="ARBA00023237"/>
    </source>
</evidence>
<dbReference type="EMBL" id="QRDW01000014">
    <property type="protein sequence ID" value="RED44664.1"/>
    <property type="molecule type" value="Genomic_DNA"/>
</dbReference>
<dbReference type="Proteomes" id="UP000256845">
    <property type="component" value="Unassembled WGS sequence"/>
</dbReference>
<reference evidence="9 10" key="1">
    <citation type="submission" date="2018-07" db="EMBL/GenBank/DDBJ databases">
        <title>Genomic Encyclopedia of Type Strains, Phase III (KMG-III): the genomes of soil and plant-associated and newly described type strains.</title>
        <authorList>
            <person name="Whitman W."/>
        </authorList>
    </citation>
    <scope>NUCLEOTIDE SEQUENCE [LARGE SCALE GENOMIC DNA]</scope>
    <source>
        <strain evidence="9 10">CECT 8488</strain>
    </source>
</reference>
<dbReference type="Gene3D" id="2.40.160.60">
    <property type="entry name" value="Outer membrane protein transport protein (OMPP1/FadL/TodX)"/>
    <property type="match status" value="1"/>
</dbReference>
<dbReference type="SUPFAM" id="SSF56935">
    <property type="entry name" value="Porins"/>
    <property type="match status" value="1"/>
</dbReference>
<keyword evidence="7" id="KW-0998">Cell outer membrane</keyword>
<keyword evidence="4" id="KW-0812">Transmembrane</keyword>
<comment type="caution">
    <text evidence="9">The sequence shown here is derived from an EMBL/GenBank/DDBJ whole genome shotgun (WGS) entry which is preliminary data.</text>
</comment>
<evidence type="ECO:0000256" key="6">
    <source>
        <dbReference type="ARBA" id="ARBA00023136"/>
    </source>
</evidence>
<dbReference type="PANTHER" id="PTHR35093:SF3">
    <property type="entry name" value="LONG-CHAIN FATTY ACID TRANSPORT PROTEIN"/>
    <property type="match status" value="1"/>
</dbReference>
<dbReference type="Pfam" id="PF03349">
    <property type="entry name" value="Toluene_X"/>
    <property type="match status" value="1"/>
</dbReference>
<keyword evidence="6" id="KW-0472">Membrane</keyword>
<evidence type="ECO:0000256" key="4">
    <source>
        <dbReference type="ARBA" id="ARBA00022692"/>
    </source>
</evidence>
<name>A0A3D9H591_9PROT</name>
<organism evidence="9 10">
    <name type="scientific">Aestuariispira insulae</name>
    <dbReference type="NCBI Taxonomy" id="1461337"/>
    <lineage>
        <taxon>Bacteria</taxon>
        <taxon>Pseudomonadati</taxon>
        <taxon>Pseudomonadota</taxon>
        <taxon>Alphaproteobacteria</taxon>
        <taxon>Rhodospirillales</taxon>
        <taxon>Kiloniellaceae</taxon>
        <taxon>Aestuariispira</taxon>
    </lineage>
</organism>
<evidence type="ECO:0000256" key="2">
    <source>
        <dbReference type="ARBA" id="ARBA00008163"/>
    </source>
</evidence>
<dbReference type="OrthoDB" id="19849at2"/>
<evidence type="ECO:0000256" key="1">
    <source>
        <dbReference type="ARBA" id="ARBA00004571"/>
    </source>
</evidence>
<feature type="signal peptide" evidence="8">
    <location>
        <begin position="1"/>
        <end position="27"/>
    </location>
</feature>
<keyword evidence="5 8" id="KW-0732">Signal</keyword>
<comment type="subcellular location">
    <subcellularLocation>
        <location evidence="1">Cell outer membrane</location>
        <topology evidence="1">Multi-pass membrane protein</topology>
    </subcellularLocation>
</comment>
<proteinExistence type="inferred from homology"/>
<comment type="similarity">
    <text evidence="2">Belongs to the OmpP1/FadL family.</text>
</comment>
<dbReference type="GO" id="GO:0009279">
    <property type="term" value="C:cell outer membrane"/>
    <property type="evidence" value="ECO:0007669"/>
    <property type="project" value="UniProtKB-SubCell"/>
</dbReference>
<evidence type="ECO:0000313" key="9">
    <source>
        <dbReference type="EMBL" id="RED44664.1"/>
    </source>
</evidence>
<evidence type="ECO:0000256" key="5">
    <source>
        <dbReference type="ARBA" id="ARBA00022729"/>
    </source>
</evidence>
<feature type="chain" id="PRO_5017686058" evidence="8">
    <location>
        <begin position="28"/>
        <end position="432"/>
    </location>
</feature>